<dbReference type="GO" id="GO:0005737">
    <property type="term" value="C:cytoplasm"/>
    <property type="evidence" value="ECO:0007669"/>
    <property type="project" value="InterPro"/>
</dbReference>
<dbReference type="PANTHER" id="PTHR42872">
    <property type="entry name" value="PROTEIN-GLUTAMATE METHYLESTERASE/PROTEIN-GLUTAMINE GLUTAMINASE"/>
    <property type="match status" value="1"/>
</dbReference>
<dbReference type="EMBL" id="WTYP01000001">
    <property type="protein sequence ID" value="MXP47392.1"/>
    <property type="molecule type" value="Genomic_DNA"/>
</dbReference>
<dbReference type="Pfam" id="PF00072">
    <property type="entry name" value="Response_reg"/>
    <property type="match status" value="1"/>
</dbReference>
<dbReference type="Gene3D" id="3.40.50.2300">
    <property type="match status" value="1"/>
</dbReference>
<dbReference type="NCBIfam" id="NF001965">
    <property type="entry name" value="PRK00742.1"/>
    <property type="match status" value="1"/>
</dbReference>
<feature type="active site" evidence="5">
    <location>
        <position position="282"/>
    </location>
</feature>
<dbReference type="EC" id="3.1.1.61" evidence="3"/>
<dbReference type="Gene3D" id="3.40.50.180">
    <property type="entry name" value="Methylesterase CheB, C-terminal domain"/>
    <property type="match status" value="1"/>
</dbReference>
<dbReference type="RefSeq" id="WP_160730517.1">
    <property type="nucleotide sequence ID" value="NZ_WTYP01000001.1"/>
</dbReference>
<feature type="domain" description="Response regulatory" evidence="7">
    <location>
        <begin position="1"/>
        <end position="117"/>
    </location>
</feature>
<evidence type="ECO:0000313" key="10">
    <source>
        <dbReference type="Proteomes" id="UP000471435"/>
    </source>
</evidence>
<sequence>MLVDDSLTVRAVLSRIIDAEADLEVVAKTSSAELALAELKRTPADVVLLDLEMPGMGGLHALPKILEAHDGIQVLVVSSLTSEGAEPTLAALSMGAADTMAKPQSGDFGNAYCRTLLSKIRALGRSNAGMGKADQSVPVPPALRIEPRNNPELLAIGASTGGIHALCIFLRALPRQFDLPILVTQHLPDSFMSVFARQLELAASREAVIACDNMPIRSNTIHIAPGSGHLNVRKAASGLVCKITHESAASGCTPSVDPMLTTAANATGGNSIGLILSGMGKDGAIGARHLVDAGGTIFAQNEESSAVWGMPRAVTELGLASAVLTPTELAMRVMASAGARAWK</sequence>
<reference evidence="9 10" key="1">
    <citation type="submission" date="2019-12" db="EMBL/GenBank/DDBJ databases">
        <title>Genomic-based taxomic classification of the family Erythrobacteraceae.</title>
        <authorList>
            <person name="Xu L."/>
        </authorList>
    </citation>
    <scope>NUCLEOTIDE SEQUENCE [LARGE SCALE GENOMIC DNA]</scope>
    <source>
        <strain evidence="9 10">SW-109</strain>
    </source>
</reference>
<evidence type="ECO:0000256" key="6">
    <source>
        <dbReference type="PROSITE-ProRule" id="PRU00169"/>
    </source>
</evidence>
<dbReference type="SMART" id="SM00448">
    <property type="entry name" value="REC"/>
    <property type="match status" value="1"/>
</dbReference>
<proteinExistence type="predicted"/>
<evidence type="ECO:0000256" key="1">
    <source>
        <dbReference type="ARBA" id="ARBA00022500"/>
    </source>
</evidence>
<feature type="active site" evidence="5">
    <location>
        <position position="186"/>
    </location>
</feature>
<dbReference type="GO" id="GO:0008984">
    <property type="term" value="F:protein-glutamate methylesterase activity"/>
    <property type="evidence" value="ECO:0007669"/>
    <property type="project" value="UniProtKB-EC"/>
</dbReference>
<dbReference type="GO" id="GO:0006935">
    <property type="term" value="P:chemotaxis"/>
    <property type="evidence" value="ECO:0007669"/>
    <property type="project" value="UniProtKB-UniRule"/>
</dbReference>
<evidence type="ECO:0000256" key="4">
    <source>
        <dbReference type="ARBA" id="ARBA00048267"/>
    </source>
</evidence>
<dbReference type="InterPro" id="IPR000673">
    <property type="entry name" value="Sig_transdc_resp-reg_Me-estase"/>
</dbReference>
<dbReference type="CDD" id="cd16432">
    <property type="entry name" value="CheB_Rec"/>
    <property type="match status" value="1"/>
</dbReference>
<keyword evidence="9" id="KW-0489">Methyltransferase</keyword>
<evidence type="ECO:0000256" key="2">
    <source>
        <dbReference type="ARBA" id="ARBA00022801"/>
    </source>
</evidence>
<dbReference type="InterPro" id="IPR011006">
    <property type="entry name" value="CheY-like_superfamily"/>
</dbReference>
<protein>
    <recommendedName>
        <fullName evidence="3">protein-glutamate methylesterase</fullName>
        <ecNumber evidence="3">3.1.1.61</ecNumber>
    </recommendedName>
</protein>
<dbReference type="AlphaFoldDB" id="A0A6I4V631"/>
<dbReference type="InterPro" id="IPR001789">
    <property type="entry name" value="Sig_transdc_resp-reg_receiver"/>
</dbReference>
<evidence type="ECO:0000259" key="8">
    <source>
        <dbReference type="PROSITE" id="PS50122"/>
    </source>
</evidence>
<keyword evidence="6" id="KW-0597">Phosphoprotein</keyword>
<dbReference type="InterPro" id="IPR035909">
    <property type="entry name" value="CheB_C"/>
</dbReference>
<comment type="caution">
    <text evidence="9">The sequence shown here is derived from an EMBL/GenBank/DDBJ whole genome shotgun (WGS) entry which is preliminary data.</text>
</comment>
<keyword evidence="9" id="KW-0808">Transferase</keyword>
<dbReference type="CDD" id="cd17541">
    <property type="entry name" value="REC_CheB-like"/>
    <property type="match status" value="1"/>
</dbReference>
<dbReference type="Pfam" id="PF01339">
    <property type="entry name" value="CheB_methylest"/>
    <property type="match status" value="1"/>
</dbReference>
<dbReference type="GO" id="GO:0000156">
    <property type="term" value="F:phosphorelay response regulator activity"/>
    <property type="evidence" value="ECO:0007669"/>
    <property type="project" value="InterPro"/>
</dbReference>
<dbReference type="SUPFAM" id="SSF52738">
    <property type="entry name" value="Methylesterase CheB, C-terminal domain"/>
    <property type="match status" value="1"/>
</dbReference>
<keyword evidence="1 5" id="KW-0145">Chemotaxis</keyword>
<dbReference type="InterPro" id="IPR008248">
    <property type="entry name" value="CheB-like"/>
</dbReference>
<comment type="catalytic activity">
    <reaction evidence="4">
        <text>[protein]-L-glutamate 5-O-methyl ester + H2O = L-glutamyl-[protein] + methanol + H(+)</text>
        <dbReference type="Rhea" id="RHEA:23236"/>
        <dbReference type="Rhea" id="RHEA-COMP:10208"/>
        <dbReference type="Rhea" id="RHEA-COMP:10311"/>
        <dbReference type="ChEBI" id="CHEBI:15377"/>
        <dbReference type="ChEBI" id="CHEBI:15378"/>
        <dbReference type="ChEBI" id="CHEBI:17790"/>
        <dbReference type="ChEBI" id="CHEBI:29973"/>
        <dbReference type="ChEBI" id="CHEBI:82795"/>
        <dbReference type="EC" id="3.1.1.61"/>
    </reaction>
</comment>
<evidence type="ECO:0000259" key="7">
    <source>
        <dbReference type="PROSITE" id="PS50110"/>
    </source>
</evidence>
<dbReference type="PIRSF" id="PIRSF000876">
    <property type="entry name" value="RR_chemtxs_CheB"/>
    <property type="match status" value="1"/>
</dbReference>
<feature type="active site" evidence="5">
    <location>
        <position position="159"/>
    </location>
</feature>
<name>A0A6I4V631_9SPHN</name>
<dbReference type="PROSITE" id="PS50122">
    <property type="entry name" value="CHEB"/>
    <property type="match status" value="1"/>
</dbReference>
<organism evidence="9 10">
    <name type="scientific">Pontixanthobacter luteolus</name>
    <dbReference type="NCBI Taxonomy" id="295089"/>
    <lineage>
        <taxon>Bacteria</taxon>
        <taxon>Pseudomonadati</taxon>
        <taxon>Pseudomonadota</taxon>
        <taxon>Alphaproteobacteria</taxon>
        <taxon>Sphingomonadales</taxon>
        <taxon>Erythrobacteraceae</taxon>
        <taxon>Pontixanthobacter</taxon>
    </lineage>
</organism>
<feature type="domain" description="CheB-type methylesterase" evidence="8">
    <location>
        <begin position="147"/>
        <end position="340"/>
    </location>
</feature>
<keyword evidence="2 5" id="KW-0378">Hydrolase</keyword>
<dbReference type="OrthoDB" id="9793421at2"/>
<dbReference type="GO" id="GO:0032259">
    <property type="term" value="P:methylation"/>
    <property type="evidence" value="ECO:0007669"/>
    <property type="project" value="UniProtKB-KW"/>
</dbReference>
<dbReference type="SUPFAM" id="SSF52172">
    <property type="entry name" value="CheY-like"/>
    <property type="match status" value="1"/>
</dbReference>
<evidence type="ECO:0000313" key="9">
    <source>
        <dbReference type="EMBL" id="MXP47392.1"/>
    </source>
</evidence>
<gene>
    <name evidence="9" type="primary">cheB</name>
    <name evidence="9" type="ORF">GRI43_08305</name>
</gene>
<keyword evidence="10" id="KW-1185">Reference proteome</keyword>
<dbReference type="PROSITE" id="PS50110">
    <property type="entry name" value="RESPONSE_REGULATORY"/>
    <property type="match status" value="1"/>
</dbReference>
<accession>A0A6I4V631</accession>
<dbReference type="PANTHER" id="PTHR42872:SF3">
    <property type="entry name" value="PROTEIN-GLUTAMATE METHYLESTERASE_PROTEIN-GLUTAMINE GLUTAMINASE 1"/>
    <property type="match status" value="1"/>
</dbReference>
<dbReference type="Proteomes" id="UP000471435">
    <property type="component" value="Unassembled WGS sequence"/>
</dbReference>
<evidence type="ECO:0000256" key="5">
    <source>
        <dbReference type="PROSITE-ProRule" id="PRU00050"/>
    </source>
</evidence>
<evidence type="ECO:0000256" key="3">
    <source>
        <dbReference type="ARBA" id="ARBA00039140"/>
    </source>
</evidence>
<feature type="modified residue" description="4-aspartylphosphate" evidence="6">
    <location>
        <position position="50"/>
    </location>
</feature>
<dbReference type="GO" id="GO:0008168">
    <property type="term" value="F:methyltransferase activity"/>
    <property type="evidence" value="ECO:0007669"/>
    <property type="project" value="UniProtKB-KW"/>
</dbReference>